<accession>A0A918R189</accession>
<organism evidence="1 2">
    <name type="scientific">Algibacter mikhailovii</name>
    <dbReference type="NCBI Taxonomy" id="425498"/>
    <lineage>
        <taxon>Bacteria</taxon>
        <taxon>Pseudomonadati</taxon>
        <taxon>Bacteroidota</taxon>
        <taxon>Flavobacteriia</taxon>
        <taxon>Flavobacteriales</taxon>
        <taxon>Flavobacteriaceae</taxon>
        <taxon>Algibacter</taxon>
    </lineage>
</organism>
<evidence type="ECO:0000313" key="2">
    <source>
        <dbReference type="Proteomes" id="UP000636004"/>
    </source>
</evidence>
<proteinExistence type="predicted"/>
<reference evidence="1" key="2">
    <citation type="submission" date="2020-09" db="EMBL/GenBank/DDBJ databases">
        <authorList>
            <person name="Sun Q."/>
            <person name="Kim S."/>
        </authorList>
    </citation>
    <scope>NUCLEOTIDE SEQUENCE</scope>
    <source>
        <strain evidence="1">KCTC 12710</strain>
    </source>
</reference>
<dbReference type="InterPro" id="IPR014721">
    <property type="entry name" value="Ribsml_uS5_D2-typ_fold_subgr"/>
</dbReference>
<dbReference type="Gene3D" id="3.30.230.10">
    <property type="match status" value="1"/>
</dbReference>
<protein>
    <recommendedName>
        <fullName evidence="3">GHMP kinase</fullName>
    </recommendedName>
</protein>
<dbReference type="SUPFAM" id="SSF54211">
    <property type="entry name" value="Ribosomal protein S5 domain 2-like"/>
    <property type="match status" value="1"/>
</dbReference>
<gene>
    <name evidence="1" type="ORF">GCM10007028_14780</name>
</gene>
<evidence type="ECO:0000313" key="1">
    <source>
        <dbReference type="EMBL" id="GGZ78394.1"/>
    </source>
</evidence>
<dbReference type="InterPro" id="IPR020568">
    <property type="entry name" value="Ribosomal_Su5_D2-typ_SF"/>
</dbReference>
<dbReference type="InterPro" id="IPR047765">
    <property type="entry name" value="GHMP_GYDIA-like"/>
</dbReference>
<dbReference type="AlphaFoldDB" id="A0A918R189"/>
<evidence type="ECO:0008006" key="3">
    <source>
        <dbReference type="Google" id="ProtNLM"/>
    </source>
</evidence>
<dbReference type="EMBL" id="BMWZ01000003">
    <property type="protein sequence ID" value="GGZ78394.1"/>
    <property type="molecule type" value="Genomic_DNA"/>
</dbReference>
<keyword evidence="2" id="KW-1185">Reference proteome</keyword>
<dbReference type="Proteomes" id="UP000636004">
    <property type="component" value="Unassembled WGS sequence"/>
</dbReference>
<name>A0A918R189_9FLAO</name>
<comment type="caution">
    <text evidence="1">The sequence shown here is derived from an EMBL/GenBank/DDBJ whole genome shotgun (WGS) entry which is preliminary data.</text>
</comment>
<reference evidence="1" key="1">
    <citation type="journal article" date="2014" name="Int. J. Syst. Evol. Microbiol.">
        <title>Complete genome sequence of Corynebacterium casei LMG S-19264T (=DSM 44701T), isolated from a smear-ripened cheese.</title>
        <authorList>
            <consortium name="US DOE Joint Genome Institute (JGI-PGF)"/>
            <person name="Walter F."/>
            <person name="Albersmeier A."/>
            <person name="Kalinowski J."/>
            <person name="Ruckert C."/>
        </authorList>
    </citation>
    <scope>NUCLEOTIDE SEQUENCE</scope>
    <source>
        <strain evidence="1">KCTC 12710</strain>
    </source>
</reference>
<sequence length="304" mass="34092">MKSKTFYSNGKLLISGEYVILDGAKALALPTKQGQSLNIEPINDNRLLWESFDHKGDLWFSDVFEIKNGSIESRNSNEITQRLIQILQATFTLNPAFIDNIKGFKVTTLLDFPTNWGLGTSSTLINNIAQWAEVSPYKLLSQTFGGSGYDIACAQHSTGIIYQIENEIPTVTKVEFNPNFKNNLFFIHLNKKQNSRAGIKHYHENKKDITAALAEINDISMAMVEAKTLDEFEHLIHQHEGLIAKITNQTPVKSLFFKDFNGAIKSLGAWGGDFVLAASKEDPTPYFNSKGYHTVLPFNDIILN</sequence>
<dbReference type="RefSeq" id="WP_189360401.1">
    <property type="nucleotide sequence ID" value="NZ_BMWZ01000003.1"/>
</dbReference>
<dbReference type="NCBIfam" id="NF040656">
    <property type="entry name" value="GHMP_GYDIA"/>
    <property type="match status" value="1"/>
</dbReference>